<dbReference type="Gene3D" id="3.40.50.1390">
    <property type="entry name" value="Resolvase, N-terminal catalytic domain"/>
    <property type="match status" value="1"/>
</dbReference>
<dbReference type="Pfam" id="PF07508">
    <property type="entry name" value="Recombinase"/>
    <property type="match status" value="1"/>
</dbReference>
<dbReference type="Pfam" id="PF13408">
    <property type="entry name" value="Zn_ribbon_recom"/>
    <property type="match status" value="1"/>
</dbReference>
<dbReference type="PROSITE" id="PS00397">
    <property type="entry name" value="RECOMBINASES_1"/>
    <property type="match status" value="1"/>
</dbReference>
<dbReference type="InterPro" id="IPR036162">
    <property type="entry name" value="Resolvase-like_N_sf"/>
</dbReference>
<evidence type="ECO:0000256" key="1">
    <source>
        <dbReference type="ARBA" id="ARBA00022908"/>
    </source>
</evidence>
<dbReference type="GO" id="GO:0003677">
    <property type="term" value="F:DNA binding"/>
    <property type="evidence" value="ECO:0007669"/>
    <property type="project" value="UniProtKB-KW"/>
</dbReference>
<sequence length="602" mass="67661">MEGTMANETCGIKSSCLISERDVECRNISLKESPMPQALKAAIYCRVSTDDQEREGTSLQTQQAACETYCQQKGFNVTHRFIETFSGLTLDRLKLRDLQGKARAREFDVIVIYCLDRLTRNPTHGVILGEDFNKLGIKLEAVTETIESSELGKLISYVKGYASNLEAERIKERTMRGKMAHAKAGKLPQGTGIGIYGYQWNKDTGCRTIIEHEAKVVLRIFADIVAGKSVNSIALSLNKDEIPTKSGSLWFPLTVRRIALNQTYTGNTYYGQTKRVGKNKVIGQPKESWILLPDVTPPIITQEMFDKAQDAIKNRLTVRPLKPNAAYLLTGFMKCPKCGSTIGGTMLSGKYRYYQCRGSKPTATRGKICDAGYIKADEIEAKIWDRIVGVASDPLQTLAFGNSDKDQRELLPMLEKQITELRTKLKAYPQKEKNLYGLLNHEQVTPEYVLEAVSKLKEKKAEEEQQLKGLIETRNRAGKAASIHLSDEQIANMVDKKLSATSSLEDRRKWLEALRVKIIAQPGSFKLICFYDANIDYTDFLEEMPYVDTSAGELCPNTDDPMYSDYAKGVKDLVTIERTSASQHGHSCQFRLVLTHRVKKDR</sequence>
<dbReference type="GO" id="GO:0000150">
    <property type="term" value="F:DNA strand exchange activity"/>
    <property type="evidence" value="ECO:0007669"/>
    <property type="project" value="InterPro"/>
</dbReference>
<dbReference type="InterPro" id="IPR011109">
    <property type="entry name" value="DNA_bind_recombinase_dom"/>
</dbReference>
<keyword evidence="2" id="KW-0238">DNA-binding</keyword>
<dbReference type="SMART" id="SM00857">
    <property type="entry name" value="Resolvase"/>
    <property type="match status" value="1"/>
</dbReference>
<dbReference type="AlphaFoldDB" id="A0A2P5P5M7"/>
<evidence type="ECO:0000256" key="4">
    <source>
        <dbReference type="PIRSR" id="PIRSR606118-50"/>
    </source>
</evidence>
<organism evidence="8 9">
    <name type="scientific">Dehalogenimonas etheniformans</name>
    <dbReference type="NCBI Taxonomy" id="1536648"/>
    <lineage>
        <taxon>Bacteria</taxon>
        <taxon>Bacillati</taxon>
        <taxon>Chloroflexota</taxon>
        <taxon>Dehalococcoidia</taxon>
        <taxon>Dehalococcoidales</taxon>
        <taxon>Dehalococcoidaceae</taxon>
        <taxon>Dehalogenimonas</taxon>
    </lineage>
</organism>
<dbReference type="InterPro" id="IPR006119">
    <property type="entry name" value="Resolv_N"/>
</dbReference>
<feature type="active site" description="O-(5'-phospho-DNA)-serine intermediate" evidence="4 5">
    <location>
        <position position="48"/>
    </location>
</feature>
<dbReference type="InterPro" id="IPR050639">
    <property type="entry name" value="SSR_resolvase"/>
</dbReference>
<gene>
    <name evidence="8" type="ORF">JP09_007535</name>
</gene>
<evidence type="ECO:0000256" key="3">
    <source>
        <dbReference type="ARBA" id="ARBA00023172"/>
    </source>
</evidence>
<evidence type="ECO:0000259" key="7">
    <source>
        <dbReference type="PROSITE" id="PS51737"/>
    </source>
</evidence>
<dbReference type="CDD" id="cd00338">
    <property type="entry name" value="Ser_Recombinase"/>
    <property type="match status" value="1"/>
</dbReference>
<keyword evidence="1" id="KW-0229">DNA integration</keyword>
<evidence type="ECO:0000313" key="8">
    <source>
        <dbReference type="EMBL" id="PPD57590.1"/>
    </source>
</evidence>
<evidence type="ECO:0000313" key="9">
    <source>
        <dbReference type="Proteomes" id="UP000235653"/>
    </source>
</evidence>
<evidence type="ECO:0008006" key="10">
    <source>
        <dbReference type="Google" id="ProtNLM"/>
    </source>
</evidence>
<dbReference type="PANTHER" id="PTHR30461">
    <property type="entry name" value="DNA-INVERTASE FROM LAMBDOID PROPHAGE"/>
    <property type="match status" value="1"/>
</dbReference>
<evidence type="ECO:0000256" key="5">
    <source>
        <dbReference type="PROSITE-ProRule" id="PRU10137"/>
    </source>
</evidence>
<keyword evidence="3" id="KW-0233">DNA recombination</keyword>
<protein>
    <recommendedName>
        <fullName evidence="10">Recombinase family protein</fullName>
    </recommendedName>
</protein>
<dbReference type="PANTHER" id="PTHR30461:SF23">
    <property type="entry name" value="DNA RECOMBINASE-RELATED"/>
    <property type="match status" value="1"/>
</dbReference>
<dbReference type="Pfam" id="PF00239">
    <property type="entry name" value="Resolvase"/>
    <property type="match status" value="1"/>
</dbReference>
<comment type="caution">
    <text evidence="8">The sequence shown here is derived from an EMBL/GenBank/DDBJ whole genome shotgun (WGS) entry which is preliminary data.</text>
</comment>
<dbReference type="InterPro" id="IPR006118">
    <property type="entry name" value="Recombinase_CS"/>
</dbReference>
<name>A0A2P5P5M7_9CHLR</name>
<dbReference type="SUPFAM" id="SSF53041">
    <property type="entry name" value="Resolvase-like"/>
    <property type="match status" value="1"/>
</dbReference>
<dbReference type="InterPro" id="IPR038109">
    <property type="entry name" value="DNA_bind_recomb_sf"/>
</dbReference>
<accession>A0A2P5P5M7</accession>
<feature type="domain" description="Recombinase" evidence="7">
    <location>
        <begin position="195"/>
        <end position="319"/>
    </location>
</feature>
<dbReference type="Gene3D" id="3.90.1750.20">
    <property type="entry name" value="Putative Large Serine Recombinase, Chain B, Domain 2"/>
    <property type="match status" value="1"/>
</dbReference>
<dbReference type="PROSITE" id="PS51737">
    <property type="entry name" value="RECOMBINASE_DNA_BIND"/>
    <property type="match status" value="1"/>
</dbReference>
<dbReference type="PROSITE" id="PS51736">
    <property type="entry name" value="RECOMBINASES_3"/>
    <property type="match status" value="1"/>
</dbReference>
<feature type="domain" description="Resolvase/invertase-type recombinase catalytic" evidence="6">
    <location>
        <begin position="40"/>
        <end position="185"/>
    </location>
</feature>
<evidence type="ECO:0000256" key="2">
    <source>
        <dbReference type="ARBA" id="ARBA00023125"/>
    </source>
</evidence>
<reference evidence="8 9" key="1">
    <citation type="journal article" date="2017" name="ISME J.">
        <title>Grape pomace compost harbors organohalide-respiring Dehalogenimonas species with novel reductive dehalogenase genes.</title>
        <authorList>
            <person name="Yang Y."/>
            <person name="Higgins S.A."/>
            <person name="Yan J."/>
            <person name="Simsir B."/>
            <person name="Chourey K."/>
            <person name="Iyer R."/>
            <person name="Hettich R.L."/>
            <person name="Baldwin B."/>
            <person name="Ogles D.M."/>
            <person name="Loffler F.E."/>
        </authorList>
    </citation>
    <scope>NUCLEOTIDE SEQUENCE [LARGE SCALE GENOMIC DNA]</scope>
    <source>
        <strain evidence="8 9">GP</strain>
    </source>
</reference>
<dbReference type="EMBL" id="JQAN02000011">
    <property type="protein sequence ID" value="PPD57590.1"/>
    <property type="molecule type" value="Genomic_DNA"/>
</dbReference>
<dbReference type="GO" id="GO:0015074">
    <property type="term" value="P:DNA integration"/>
    <property type="evidence" value="ECO:0007669"/>
    <property type="project" value="UniProtKB-KW"/>
</dbReference>
<proteinExistence type="predicted"/>
<dbReference type="Proteomes" id="UP000235653">
    <property type="component" value="Unassembled WGS sequence"/>
</dbReference>
<dbReference type="InterPro" id="IPR025827">
    <property type="entry name" value="Zn_ribbon_recom_dom"/>
</dbReference>
<keyword evidence="9" id="KW-1185">Reference proteome</keyword>
<evidence type="ECO:0000259" key="6">
    <source>
        <dbReference type="PROSITE" id="PS51736"/>
    </source>
</evidence>